<evidence type="ECO:0000256" key="1">
    <source>
        <dbReference type="ARBA" id="ARBA00004370"/>
    </source>
</evidence>
<evidence type="ECO:0000256" key="2">
    <source>
        <dbReference type="ARBA" id="ARBA00022692"/>
    </source>
</evidence>
<dbReference type="GO" id="GO:0008381">
    <property type="term" value="F:mechanosensitive monoatomic ion channel activity"/>
    <property type="evidence" value="ECO:0007669"/>
    <property type="project" value="UniProtKB-ARBA"/>
</dbReference>
<dbReference type="KEGG" id="fau:Fraau_0689"/>
<keyword evidence="2 5" id="KW-0812">Transmembrane</keyword>
<feature type="transmembrane region" description="Helical" evidence="5">
    <location>
        <begin position="148"/>
        <end position="169"/>
    </location>
</feature>
<protein>
    <submittedName>
        <fullName evidence="7">Small-conductance mechanosensitive channel</fullName>
    </submittedName>
</protein>
<feature type="transmembrane region" description="Helical" evidence="5">
    <location>
        <begin position="101"/>
        <end position="119"/>
    </location>
</feature>
<name>H8KYN4_FRAAD</name>
<dbReference type="eggNOG" id="COG0668">
    <property type="taxonomic scope" value="Bacteria"/>
</dbReference>
<dbReference type="HOGENOM" id="CLU_021080_0_0_6"/>
<organism evidence="7 8">
    <name type="scientific">Frateuria aurantia (strain ATCC 33424 / DSM 6220 / KCTC 2777 / LMG 1558 / NBRC 3245 / NCIMB 13370)</name>
    <name type="common">Acetobacter aurantius</name>
    <dbReference type="NCBI Taxonomy" id="767434"/>
    <lineage>
        <taxon>Bacteria</taxon>
        <taxon>Pseudomonadati</taxon>
        <taxon>Pseudomonadota</taxon>
        <taxon>Gammaproteobacteria</taxon>
        <taxon>Lysobacterales</taxon>
        <taxon>Rhodanobacteraceae</taxon>
        <taxon>Frateuria</taxon>
    </lineage>
</organism>
<feature type="domain" description="Mechanosensitive ion channel MscS" evidence="6">
    <location>
        <begin position="197"/>
        <end position="263"/>
    </location>
</feature>
<dbReference type="PANTHER" id="PTHR30566:SF25">
    <property type="entry name" value="INNER MEMBRANE PROTEIN"/>
    <property type="match status" value="1"/>
</dbReference>
<dbReference type="GO" id="GO:0016020">
    <property type="term" value="C:membrane"/>
    <property type="evidence" value="ECO:0007669"/>
    <property type="project" value="UniProtKB-SubCell"/>
</dbReference>
<gene>
    <name evidence="7" type="ordered locus">Fraau_0689</name>
</gene>
<reference evidence="7" key="1">
    <citation type="submission" date="2012-02" db="EMBL/GenBank/DDBJ databases">
        <title>The complete genome of Frateuria aurantia DSM 6220.</title>
        <authorList>
            <consortium name="US DOE Joint Genome Institute (JGI-PGF)"/>
            <person name="Lucas S."/>
            <person name="Copeland A."/>
            <person name="Lapidus A."/>
            <person name="Glavina del Rio T."/>
            <person name="Dalin E."/>
            <person name="Tice H."/>
            <person name="Bruce D."/>
            <person name="Goodwin L."/>
            <person name="Pitluck S."/>
            <person name="Peters L."/>
            <person name="Ovchinnikova G."/>
            <person name="Teshima H."/>
            <person name="Kyrpides N."/>
            <person name="Mavromatis K."/>
            <person name="Ivanova N."/>
            <person name="Brettin T."/>
            <person name="Detter J.C."/>
            <person name="Han C."/>
            <person name="Larimer F."/>
            <person name="Land M."/>
            <person name="Hauser L."/>
            <person name="Markowitz V."/>
            <person name="Cheng J.-F."/>
            <person name="Hugenholtz P."/>
            <person name="Woyke T."/>
            <person name="Wu D."/>
            <person name="Brambilla E."/>
            <person name="Klenk H.-P."/>
            <person name="Eisen J.A."/>
        </authorList>
    </citation>
    <scope>NUCLEOTIDE SEQUENCE</scope>
    <source>
        <strain evidence="7">DSM 6220</strain>
    </source>
</reference>
<dbReference type="InterPro" id="IPR006685">
    <property type="entry name" value="MscS_channel_2nd"/>
</dbReference>
<keyword evidence="3 5" id="KW-1133">Transmembrane helix</keyword>
<dbReference type="AlphaFoldDB" id="H8KYN4"/>
<dbReference type="EMBL" id="CP003350">
    <property type="protein sequence ID" value="AFC85162.1"/>
    <property type="molecule type" value="Genomic_DNA"/>
</dbReference>
<keyword evidence="8" id="KW-1185">Reference proteome</keyword>
<dbReference type="SUPFAM" id="SSF50182">
    <property type="entry name" value="Sm-like ribonucleoproteins"/>
    <property type="match status" value="1"/>
</dbReference>
<dbReference type="InterPro" id="IPR023408">
    <property type="entry name" value="MscS_beta-dom_sf"/>
</dbReference>
<evidence type="ECO:0000256" key="5">
    <source>
        <dbReference type="SAM" id="Phobius"/>
    </source>
</evidence>
<dbReference type="InterPro" id="IPR010920">
    <property type="entry name" value="LSM_dom_sf"/>
</dbReference>
<evidence type="ECO:0000313" key="7">
    <source>
        <dbReference type="EMBL" id="AFC85162.1"/>
    </source>
</evidence>
<comment type="subcellular location">
    <subcellularLocation>
        <location evidence="1">Membrane</location>
    </subcellularLocation>
</comment>
<evidence type="ECO:0000256" key="3">
    <source>
        <dbReference type="ARBA" id="ARBA00022989"/>
    </source>
</evidence>
<evidence type="ECO:0000313" key="8">
    <source>
        <dbReference type="Proteomes" id="UP000005234"/>
    </source>
</evidence>
<dbReference type="Proteomes" id="UP000005234">
    <property type="component" value="Chromosome"/>
</dbReference>
<dbReference type="PANTHER" id="PTHR30566">
    <property type="entry name" value="YNAI-RELATED MECHANOSENSITIVE ION CHANNEL"/>
    <property type="match status" value="1"/>
</dbReference>
<dbReference type="STRING" id="767434.Fraau_0689"/>
<keyword evidence="4 5" id="KW-0472">Membrane</keyword>
<evidence type="ECO:0000256" key="4">
    <source>
        <dbReference type="ARBA" id="ARBA00023136"/>
    </source>
</evidence>
<dbReference type="Gene3D" id="2.30.30.60">
    <property type="match status" value="1"/>
</dbReference>
<evidence type="ECO:0000259" key="6">
    <source>
        <dbReference type="Pfam" id="PF00924"/>
    </source>
</evidence>
<feature type="transmembrane region" description="Helical" evidence="5">
    <location>
        <begin position="24"/>
        <end position="49"/>
    </location>
</feature>
<accession>H8KYN4</accession>
<proteinExistence type="predicted"/>
<feature type="transmembrane region" description="Helical" evidence="5">
    <location>
        <begin position="70"/>
        <end position="89"/>
    </location>
</feature>
<dbReference type="Gene3D" id="1.10.287.1260">
    <property type="match status" value="1"/>
</dbReference>
<dbReference type="Pfam" id="PF00924">
    <property type="entry name" value="MS_channel_2nd"/>
    <property type="match status" value="1"/>
</dbReference>
<sequence length="373" mass="41355">MTESGLGIVMKCVDVIRVWLDQPWVALIVVAALAWLLSLAVHRVAAVLLSRWVRRRELARDLFEQSRGPMRLLVPLLLFGLLVQTLPANDAAHGGGVIGELVLIGVMLALTWMAVRAIGALERAAVRRHPVDIDDNVHNRKVLTQVRLLCRTGMVVVMIVGVAGMLMSIPAVRQFGASLMASAGLAGLALGLAARPVLTNIIAGLQIAMTQPISLDDCVMIEGELGYIEEITGTYVVVRIWDERRLVVPINYFIEHPIANWTRTNPGLISTVFLWFDYGIPLEPLRQELQRICEKAPEWDRKTCILQMCEAAEHSVKIRVLVSAVGMPAWWDLGCRVREGLIDFVQRQYPQYLPTMRARLQSAPEGAPQVSVS</sequence>